<evidence type="ECO:0000256" key="1">
    <source>
        <dbReference type="SAM" id="MobiDB-lite"/>
    </source>
</evidence>
<reference evidence="3 4" key="1">
    <citation type="submission" date="2020-08" db="EMBL/GenBank/DDBJ databases">
        <title>Genomic Encyclopedia of Type Strains, Phase III (KMG-III): the genomes of soil and plant-associated and newly described type strains.</title>
        <authorList>
            <person name="Whitman W."/>
        </authorList>
    </citation>
    <scope>NUCLEOTIDE SEQUENCE [LARGE SCALE GENOMIC DNA]</scope>
    <source>
        <strain evidence="3 4">CECT 3273</strain>
    </source>
</reference>
<evidence type="ECO:0000313" key="4">
    <source>
        <dbReference type="Proteomes" id="UP000579523"/>
    </source>
</evidence>
<comment type="caution">
    <text evidence="3">The sequence shown here is derived from an EMBL/GenBank/DDBJ whole genome shotgun (WGS) entry which is preliminary data.</text>
</comment>
<dbReference type="RefSeq" id="WP_184819375.1">
    <property type="nucleotide sequence ID" value="NZ_BMTK01000012.1"/>
</dbReference>
<dbReference type="AlphaFoldDB" id="A0A7W7LYQ0"/>
<sequence>MAGRRRGHGAAGAGAAVLAAVLPAVGAAGCTDGEPEPAEPPASSLASRATEVWESATAEAGRRFEDLVRNLDVGKDVALGSPSVAPDGRSTVGVTARNTDDAARTFLVQVHFTDPDGGLLDVVVVTVDDVPPGGSATATARSTHDLPEGARPEVERAVRY</sequence>
<feature type="region of interest" description="Disordered" evidence="1">
    <location>
        <begin position="134"/>
        <end position="160"/>
    </location>
</feature>
<proteinExistence type="predicted"/>
<name>A0A7W7LYQ0_9ACTN</name>
<feature type="compositionally biased region" description="Basic and acidic residues" evidence="1">
    <location>
        <begin position="142"/>
        <end position="160"/>
    </location>
</feature>
<feature type="region of interest" description="Disordered" evidence="1">
    <location>
        <begin position="27"/>
        <end position="51"/>
    </location>
</feature>
<dbReference type="EMBL" id="JACHJI010000003">
    <property type="protein sequence ID" value="MBB4898046.1"/>
    <property type="molecule type" value="Genomic_DNA"/>
</dbReference>
<dbReference type="PROSITE" id="PS51257">
    <property type="entry name" value="PROKAR_LIPOPROTEIN"/>
    <property type="match status" value="1"/>
</dbReference>
<feature type="chain" id="PRO_5031060622" description="Lipoprotein" evidence="2">
    <location>
        <begin position="28"/>
        <end position="160"/>
    </location>
</feature>
<protein>
    <recommendedName>
        <fullName evidence="5">Lipoprotein</fullName>
    </recommendedName>
</protein>
<keyword evidence="2" id="KW-0732">Signal</keyword>
<evidence type="ECO:0000256" key="2">
    <source>
        <dbReference type="SAM" id="SignalP"/>
    </source>
</evidence>
<feature type="signal peptide" evidence="2">
    <location>
        <begin position="1"/>
        <end position="27"/>
    </location>
</feature>
<dbReference type="Proteomes" id="UP000579523">
    <property type="component" value="Unassembled WGS sequence"/>
</dbReference>
<keyword evidence="4" id="KW-1185">Reference proteome</keyword>
<organism evidence="3 4">
    <name type="scientific">Streptomyces griseomycini</name>
    <dbReference type="NCBI Taxonomy" id="66895"/>
    <lineage>
        <taxon>Bacteria</taxon>
        <taxon>Bacillati</taxon>
        <taxon>Actinomycetota</taxon>
        <taxon>Actinomycetes</taxon>
        <taxon>Kitasatosporales</taxon>
        <taxon>Streptomycetaceae</taxon>
        <taxon>Streptomyces</taxon>
    </lineage>
</organism>
<evidence type="ECO:0008006" key="5">
    <source>
        <dbReference type="Google" id="ProtNLM"/>
    </source>
</evidence>
<accession>A0A7W7LYQ0</accession>
<evidence type="ECO:0000313" key="3">
    <source>
        <dbReference type="EMBL" id="MBB4898046.1"/>
    </source>
</evidence>
<gene>
    <name evidence="3" type="ORF">FHS37_002081</name>
</gene>